<reference evidence="3 5" key="2">
    <citation type="submission" date="2020-08" db="EMBL/GenBank/DDBJ databases">
        <title>Sequencing the genomes of 1000 actinobacteria strains.</title>
        <authorList>
            <person name="Klenk H.-P."/>
        </authorList>
    </citation>
    <scope>NUCLEOTIDE SEQUENCE [LARGE SCALE GENOMIC DNA]</scope>
    <source>
        <strain evidence="3 5">DSM 9581</strain>
    </source>
</reference>
<dbReference type="EMBL" id="JACHDN010000001">
    <property type="protein sequence ID" value="MBB5472853.1"/>
    <property type="molecule type" value="Genomic_DNA"/>
</dbReference>
<name>A0A511FEF6_9CELL</name>
<dbReference type="RefSeq" id="WP_146838886.1">
    <property type="nucleotide sequence ID" value="NZ_BJVQ01000042.1"/>
</dbReference>
<dbReference type="InterPro" id="IPR025309">
    <property type="entry name" value="KTSC_dom"/>
</dbReference>
<organism evidence="2 4">
    <name type="scientific">Cellulomonas hominis</name>
    <dbReference type="NCBI Taxonomy" id="156981"/>
    <lineage>
        <taxon>Bacteria</taxon>
        <taxon>Bacillati</taxon>
        <taxon>Actinomycetota</taxon>
        <taxon>Actinomycetes</taxon>
        <taxon>Micrococcales</taxon>
        <taxon>Cellulomonadaceae</taxon>
        <taxon>Cellulomonas</taxon>
    </lineage>
</organism>
<feature type="domain" description="KTSC" evidence="1">
    <location>
        <begin position="9"/>
        <end position="48"/>
    </location>
</feature>
<evidence type="ECO:0000313" key="5">
    <source>
        <dbReference type="Proteomes" id="UP000564629"/>
    </source>
</evidence>
<keyword evidence="4" id="KW-1185">Reference proteome</keyword>
<dbReference type="Pfam" id="PF13619">
    <property type="entry name" value="KTSC"/>
    <property type="match status" value="1"/>
</dbReference>
<dbReference type="EMBL" id="BJVQ01000042">
    <property type="protein sequence ID" value="GEL47626.1"/>
    <property type="molecule type" value="Genomic_DNA"/>
</dbReference>
<dbReference type="OrthoDB" id="8450910at2"/>
<dbReference type="AlphaFoldDB" id="A0A511FEF6"/>
<evidence type="ECO:0000259" key="1">
    <source>
        <dbReference type="Pfam" id="PF13619"/>
    </source>
</evidence>
<dbReference type="Proteomes" id="UP000564629">
    <property type="component" value="Unassembled WGS sequence"/>
</dbReference>
<reference evidence="2 4" key="1">
    <citation type="submission" date="2019-07" db="EMBL/GenBank/DDBJ databases">
        <title>Whole genome shotgun sequence of Cellulomonas hominis NBRC 16055.</title>
        <authorList>
            <person name="Hosoyama A."/>
            <person name="Uohara A."/>
            <person name="Ohji S."/>
            <person name="Ichikawa N."/>
        </authorList>
    </citation>
    <scope>NUCLEOTIDE SEQUENCE [LARGE SCALE GENOMIC DNA]</scope>
    <source>
        <strain evidence="2 4">NBRC 16055</strain>
    </source>
</reference>
<dbReference type="Proteomes" id="UP000321723">
    <property type="component" value="Unassembled WGS sequence"/>
</dbReference>
<protein>
    <recommendedName>
        <fullName evidence="1">KTSC domain-containing protein</fullName>
    </recommendedName>
</protein>
<evidence type="ECO:0000313" key="2">
    <source>
        <dbReference type="EMBL" id="GEL47626.1"/>
    </source>
</evidence>
<proteinExistence type="predicted"/>
<sequence length="69" mass="7835">MPPLIAIVSENVAAVAYDPPSRTMRVQFRSGGTYDYRGVSADLYQQMLLPHPWRRVGKRVLAHPVSRVR</sequence>
<evidence type="ECO:0000313" key="4">
    <source>
        <dbReference type="Proteomes" id="UP000321723"/>
    </source>
</evidence>
<accession>A0A511FEF6</accession>
<gene>
    <name evidence="2" type="ORF">CHO01_27420</name>
    <name evidence="3" type="ORF">HNR08_001589</name>
</gene>
<comment type="caution">
    <text evidence="2">The sequence shown here is derived from an EMBL/GenBank/DDBJ whole genome shotgun (WGS) entry which is preliminary data.</text>
</comment>
<evidence type="ECO:0000313" key="3">
    <source>
        <dbReference type="EMBL" id="MBB5472853.1"/>
    </source>
</evidence>